<dbReference type="VEuPathDB" id="CryptoDB:Vbra_492"/>
<sequence length="366" mass="39804">MAALVLSAIYGSLLVLSFFRWDVLVMLGCFTIGLGCLGDLAWRTVKRRGMATYLPESVHEILEEKTLYEIIQQSFAQSNHLSSVVALLYMAHDEQELKRAIQERAPELYQTLTHKGVLGLMPPYASRLYYGTSRIEAAESKHQHHRHHVATRAHTLMEPPAAMHLLNGPSTSTSSSAAAQPDLADTTRARPHSSARLPVSRHRHRDDDSGSDSPSQRSDPGPSRRDTILPWDTAPPTDDEQAPPSLALVPSKPRHRRPVNKLTLGIDDQQLSEAIKELALDRALGVVGLDRSKAAWLLRMGGWTVLLVGGGAATIVGVCVWHRYHQRGEGWTSQWGLLTSAWLPVAAAASAGAGASGGQQSAAKPG</sequence>
<dbReference type="InParanoid" id="A0A0G4FNX2"/>
<feature type="compositionally biased region" description="Low complexity" evidence="1">
    <location>
        <begin position="211"/>
        <end position="221"/>
    </location>
</feature>
<feature type="transmembrane region" description="Helical" evidence="2">
    <location>
        <begin position="335"/>
        <end position="355"/>
    </location>
</feature>
<name>A0A0G4FNX2_VITBC</name>
<evidence type="ECO:0000256" key="1">
    <source>
        <dbReference type="SAM" id="MobiDB-lite"/>
    </source>
</evidence>
<protein>
    <submittedName>
        <fullName evidence="3">Uncharacterized protein</fullName>
    </submittedName>
</protein>
<feature type="compositionally biased region" description="Low complexity" evidence="1">
    <location>
        <begin position="170"/>
        <end position="179"/>
    </location>
</feature>
<keyword evidence="2" id="KW-0812">Transmembrane</keyword>
<feature type="compositionally biased region" description="Basic residues" evidence="1">
    <location>
        <begin position="189"/>
        <end position="204"/>
    </location>
</feature>
<dbReference type="AlphaFoldDB" id="A0A0G4FNX2"/>
<dbReference type="Proteomes" id="UP000041254">
    <property type="component" value="Unassembled WGS sequence"/>
</dbReference>
<evidence type="ECO:0000313" key="3">
    <source>
        <dbReference type="EMBL" id="CEM15890.1"/>
    </source>
</evidence>
<proteinExistence type="predicted"/>
<dbReference type="EMBL" id="CDMY01000473">
    <property type="protein sequence ID" value="CEM15890.1"/>
    <property type="molecule type" value="Genomic_DNA"/>
</dbReference>
<feature type="region of interest" description="Disordered" evidence="1">
    <location>
        <begin position="162"/>
        <end position="254"/>
    </location>
</feature>
<accession>A0A0G4FNX2</accession>
<keyword evidence="2" id="KW-1133">Transmembrane helix</keyword>
<evidence type="ECO:0000313" key="4">
    <source>
        <dbReference type="Proteomes" id="UP000041254"/>
    </source>
</evidence>
<organism evidence="3 4">
    <name type="scientific">Vitrella brassicaformis (strain CCMP3155)</name>
    <dbReference type="NCBI Taxonomy" id="1169540"/>
    <lineage>
        <taxon>Eukaryota</taxon>
        <taxon>Sar</taxon>
        <taxon>Alveolata</taxon>
        <taxon>Colpodellida</taxon>
        <taxon>Vitrellaceae</taxon>
        <taxon>Vitrella</taxon>
    </lineage>
</organism>
<keyword evidence="4" id="KW-1185">Reference proteome</keyword>
<gene>
    <name evidence="3" type="ORF">Vbra_492</name>
</gene>
<reference evidence="3 4" key="1">
    <citation type="submission" date="2014-11" db="EMBL/GenBank/DDBJ databases">
        <authorList>
            <person name="Zhu J."/>
            <person name="Qi W."/>
            <person name="Song R."/>
        </authorList>
    </citation>
    <scope>NUCLEOTIDE SEQUENCE [LARGE SCALE GENOMIC DNA]</scope>
</reference>
<feature type="transmembrane region" description="Helical" evidence="2">
    <location>
        <begin position="301"/>
        <end position="323"/>
    </location>
</feature>
<keyword evidence="2" id="KW-0472">Membrane</keyword>
<evidence type="ECO:0000256" key="2">
    <source>
        <dbReference type="SAM" id="Phobius"/>
    </source>
</evidence>